<dbReference type="PANTHER" id="PTHR11941:SF54">
    <property type="entry name" value="ENOYL-COA HYDRATASE, MITOCHONDRIAL"/>
    <property type="match status" value="1"/>
</dbReference>
<comment type="catalytic activity">
    <reaction evidence="4">
        <text>a 4-saturated-(3S)-3-hydroxyacyl-CoA = a (3E)-enoyl-CoA + H2O</text>
        <dbReference type="Rhea" id="RHEA:20724"/>
        <dbReference type="ChEBI" id="CHEBI:15377"/>
        <dbReference type="ChEBI" id="CHEBI:58521"/>
        <dbReference type="ChEBI" id="CHEBI:137480"/>
        <dbReference type="EC" id="4.2.1.17"/>
    </reaction>
</comment>
<protein>
    <submittedName>
        <fullName evidence="5">Enoyl-CoA hydratase/isomerase</fullName>
    </submittedName>
</protein>
<dbReference type="CDD" id="cd06558">
    <property type="entry name" value="crotonase-like"/>
    <property type="match status" value="1"/>
</dbReference>
<evidence type="ECO:0000313" key="5">
    <source>
        <dbReference type="EMBL" id="EME52597.1"/>
    </source>
</evidence>
<dbReference type="Gene3D" id="3.90.226.10">
    <property type="entry name" value="2-enoyl-CoA Hydratase, Chain A, domain 1"/>
    <property type="match status" value="1"/>
</dbReference>
<dbReference type="SUPFAM" id="SSF52096">
    <property type="entry name" value="ClpP/crotonase"/>
    <property type="match status" value="1"/>
</dbReference>
<evidence type="ECO:0000256" key="3">
    <source>
        <dbReference type="ARBA" id="ARBA00023709"/>
    </source>
</evidence>
<comment type="catalytic activity">
    <reaction evidence="3">
        <text>a (3S)-3-hydroxyacyl-CoA = a (2E)-enoyl-CoA + H2O</text>
        <dbReference type="Rhea" id="RHEA:16105"/>
        <dbReference type="ChEBI" id="CHEBI:15377"/>
        <dbReference type="ChEBI" id="CHEBI:57318"/>
        <dbReference type="ChEBI" id="CHEBI:58856"/>
        <dbReference type="EC" id="4.2.1.17"/>
    </reaction>
</comment>
<dbReference type="GO" id="GO:0006635">
    <property type="term" value="P:fatty acid beta-oxidation"/>
    <property type="evidence" value="ECO:0007669"/>
    <property type="project" value="TreeGrafter"/>
</dbReference>
<name>M2YCM6_9NOCA</name>
<dbReference type="RefSeq" id="WP_003938960.1">
    <property type="nucleotide sequence ID" value="NZ_AOEX01000097.1"/>
</dbReference>
<dbReference type="GO" id="GO:0016853">
    <property type="term" value="F:isomerase activity"/>
    <property type="evidence" value="ECO:0007669"/>
    <property type="project" value="UniProtKB-KW"/>
</dbReference>
<accession>M2YCM6</accession>
<dbReference type="PATRIC" id="fig|1278076.4.peg.5025"/>
<dbReference type="InterPro" id="IPR014748">
    <property type="entry name" value="Enoyl-CoA_hydra_C"/>
</dbReference>
<sequence>MADCAAQLRRLEGPLLAEVTGHTLVVTLNRPEVANALDGELMRALSSLWSAASAAPDLRCIVLTGAGRAFCSGADVSMLATGRTALGDTAAEELAFVPGPRVPVPVIALVNGVCAGGGLHFVADADICIAGESARFLDPHVSVGQVSALEPLLMRGRVRRDVINRMVLLGRHEQVSAQDAHFAGLVSEVVRDDELVQRGTKLAEWISLNSPEAVRLSRRVMRLAEERSLATELDLGWELVRRHHRHPDSQEGPRAFLEKRPAEWVVGS</sequence>
<reference evidence="5 6" key="1">
    <citation type="journal article" date="2013" name="Genome Announc.">
        <title>Draft Genome Sequence of Rhodococcus ruber Strain BKS 20-38.</title>
        <authorList>
            <person name="Bala M."/>
            <person name="Kumar S."/>
            <person name="Raghava G.P."/>
            <person name="Mayilraj S."/>
        </authorList>
    </citation>
    <scope>NUCLEOTIDE SEQUENCE [LARGE SCALE GENOMIC DNA]</scope>
    <source>
        <strain evidence="5 6">BKS 20-38</strain>
    </source>
</reference>
<proteinExistence type="inferred from homology"/>
<comment type="caution">
    <text evidence="5">The sequence shown here is derived from an EMBL/GenBank/DDBJ whole genome shotgun (WGS) entry which is preliminary data.</text>
</comment>
<dbReference type="EMBL" id="AOEX01000097">
    <property type="protein sequence ID" value="EME52597.1"/>
    <property type="molecule type" value="Genomic_DNA"/>
</dbReference>
<dbReference type="InterPro" id="IPR001753">
    <property type="entry name" value="Enoyl-CoA_hydra/iso"/>
</dbReference>
<dbReference type="AlphaFoldDB" id="M2YCM6"/>
<dbReference type="GO" id="GO:0004300">
    <property type="term" value="F:enoyl-CoA hydratase activity"/>
    <property type="evidence" value="ECO:0007669"/>
    <property type="project" value="UniProtKB-EC"/>
</dbReference>
<dbReference type="Gene3D" id="1.10.12.10">
    <property type="entry name" value="Lyase 2-enoyl-coa Hydratase, Chain A, domain 2"/>
    <property type="match status" value="1"/>
</dbReference>
<dbReference type="Proteomes" id="UP000011731">
    <property type="component" value="Unassembled WGS sequence"/>
</dbReference>
<organism evidence="5 6">
    <name type="scientific">Rhodococcus ruber BKS 20-38</name>
    <dbReference type="NCBI Taxonomy" id="1278076"/>
    <lineage>
        <taxon>Bacteria</taxon>
        <taxon>Bacillati</taxon>
        <taxon>Actinomycetota</taxon>
        <taxon>Actinomycetes</taxon>
        <taxon>Mycobacteriales</taxon>
        <taxon>Nocardiaceae</taxon>
        <taxon>Rhodococcus</taxon>
    </lineage>
</organism>
<keyword evidence="2" id="KW-0456">Lyase</keyword>
<evidence type="ECO:0000256" key="4">
    <source>
        <dbReference type="ARBA" id="ARBA00023717"/>
    </source>
</evidence>
<gene>
    <name evidence="5" type="ORF">G352_24502</name>
</gene>
<evidence type="ECO:0000256" key="2">
    <source>
        <dbReference type="ARBA" id="ARBA00023239"/>
    </source>
</evidence>
<evidence type="ECO:0000313" key="6">
    <source>
        <dbReference type="Proteomes" id="UP000011731"/>
    </source>
</evidence>
<dbReference type="Pfam" id="PF00378">
    <property type="entry name" value="ECH_1"/>
    <property type="match status" value="1"/>
</dbReference>
<keyword evidence="5" id="KW-0413">Isomerase</keyword>
<dbReference type="InterPro" id="IPR029045">
    <property type="entry name" value="ClpP/crotonase-like_dom_sf"/>
</dbReference>
<dbReference type="PANTHER" id="PTHR11941">
    <property type="entry name" value="ENOYL-COA HYDRATASE-RELATED"/>
    <property type="match status" value="1"/>
</dbReference>
<keyword evidence="6" id="KW-1185">Reference proteome</keyword>
<evidence type="ECO:0000256" key="1">
    <source>
        <dbReference type="ARBA" id="ARBA00005254"/>
    </source>
</evidence>
<comment type="similarity">
    <text evidence="1">Belongs to the enoyl-CoA hydratase/isomerase family.</text>
</comment>